<reference evidence="2" key="1">
    <citation type="submission" date="2016-11" db="EMBL/GenBank/DDBJ databases">
        <authorList>
            <person name="Varghese N."/>
            <person name="Submissions S."/>
        </authorList>
    </citation>
    <scope>NUCLEOTIDE SEQUENCE [LARGE SCALE GENOMIC DNA]</scope>
    <source>
        <strain evidence="2">USBA-503</strain>
    </source>
</reference>
<dbReference type="RefSeq" id="WP_072873672.1">
    <property type="nucleotide sequence ID" value="NZ_FRAF01000008.1"/>
</dbReference>
<organism evidence="1 2">
    <name type="scientific">Alicyclobacillus tolerans</name>
    <dbReference type="NCBI Taxonomy" id="90970"/>
    <lineage>
        <taxon>Bacteria</taxon>
        <taxon>Bacillati</taxon>
        <taxon>Bacillota</taxon>
        <taxon>Bacilli</taxon>
        <taxon>Bacillales</taxon>
        <taxon>Alicyclobacillaceae</taxon>
        <taxon>Alicyclobacillus</taxon>
    </lineage>
</organism>
<dbReference type="EMBL" id="FRAF01000008">
    <property type="protein sequence ID" value="SHK08972.1"/>
    <property type="molecule type" value="Genomic_DNA"/>
</dbReference>
<dbReference type="SUPFAM" id="SSF56059">
    <property type="entry name" value="Glutathione synthetase ATP-binding domain-like"/>
    <property type="match status" value="1"/>
</dbReference>
<proteinExistence type="predicted"/>
<name>A0A1M6PM19_9BACL</name>
<dbReference type="Pfam" id="PF14398">
    <property type="entry name" value="ATPgrasp_YheCD"/>
    <property type="match status" value="1"/>
</dbReference>
<dbReference type="Proteomes" id="UP000184016">
    <property type="component" value="Unassembled WGS sequence"/>
</dbReference>
<dbReference type="STRING" id="1830138.SAMN05443507_10874"/>
<gene>
    <name evidence="1" type="ORF">SAMN05443507_10874</name>
</gene>
<dbReference type="AlphaFoldDB" id="A0A1M6PM19"/>
<dbReference type="InterPro" id="IPR026838">
    <property type="entry name" value="YheC/D"/>
</dbReference>
<evidence type="ECO:0000313" key="1">
    <source>
        <dbReference type="EMBL" id="SHK08972.1"/>
    </source>
</evidence>
<keyword evidence="2" id="KW-1185">Reference proteome</keyword>
<sequence>MDTPLEQTDDIRFDETRKFLDKWSMYNLLKQYPPMVPMLPESKQFTKEHFFYFCQRYESFYIKPVNTWGGQSITRVDHFPNQLYCIRTLGQPTVWRATAFGSWWTVRKRLPLASIIQQAAPVVTWNNRMFDIRVLMQRHKSGTWMYAAMAARVGGHESIVSNIAASGGEVHEVPQLLQSLFENPPIEQKILQNLRTFSRQICTLLDSVYSFEEVGIDWGLGYDGSLWLFEVNTNDNLGGPSHELFAPLADGRIYQRIEQRSSARRLAQANEWLQIWMTELQQMTEQTP</sequence>
<protein>
    <submittedName>
        <fullName evidence="1">YheC/D like ATP-grasp</fullName>
    </submittedName>
</protein>
<accession>A0A1M6PM19</accession>
<evidence type="ECO:0000313" key="2">
    <source>
        <dbReference type="Proteomes" id="UP000184016"/>
    </source>
</evidence>
<dbReference type="OrthoDB" id="2371125at2"/>